<organism evidence="2 3">
    <name type="scientific">Aquisphaera giovannonii</name>
    <dbReference type="NCBI Taxonomy" id="406548"/>
    <lineage>
        <taxon>Bacteria</taxon>
        <taxon>Pseudomonadati</taxon>
        <taxon>Planctomycetota</taxon>
        <taxon>Planctomycetia</taxon>
        <taxon>Isosphaerales</taxon>
        <taxon>Isosphaeraceae</taxon>
        <taxon>Aquisphaera</taxon>
    </lineage>
</organism>
<name>A0A5B9W7A7_9BACT</name>
<dbReference type="SUPFAM" id="SSF51658">
    <property type="entry name" value="Xylose isomerase-like"/>
    <property type="match status" value="1"/>
</dbReference>
<dbReference type="AlphaFoldDB" id="A0A5B9W7A7"/>
<protein>
    <submittedName>
        <fullName evidence="2">Xylose isomerase-like TIM barrel</fullName>
    </submittedName>
</protein>
<evidence type="ECO:0000259" key="1">
    <source>
        <dbReference type="Pfam" id="PF01261"/>
    </source>
</evidence>
<dbReference type="EMBL" id="CP042997">
    <property type="protein sequence ID" value="QEH35901.1"/>
    <property type="molecule type" value="Genomic_DNA"/>
</dbReference>
<dbReference type="Pfam" id="PF01261">
    <property type="entry name" value="AP_endonuc_2"/>
    <property type="match status" value="1"/>
</dbReference>
<dbReference type="PANTHER" id="PTHR12110">
    <property type="entry name" value="HYDROXYPYRUVATE ISOMERASE"/>
    <property type="match status" value="1"/>
</dbReference>
<dbReference type="PANTHER" id="PTHR12110:SF53">
    <property type="entry name" value="BLR5974 PROTEIN"/>
    <property type="match status" value="1"/>
</dbReference>
<dbReference type="OrthoDB" id="253436at2"/>
<keyword evidence="2" id="KW-0413">Isomerase</keyword>
<gene>
    <name evidence="2" type="ORF">OJF2_44580</name>
</gene>
<dbReference type="InterPro" id="IPR013022">
    <property type="entry name" value="Xyl_isomerase-like_TIM-brl"/>
</dbReference>
<evidence type="ECO:0000313" key="3">
    <source>
        <dbReference type="Proteomes" id="UP000324233"/>
    </source>
</evidence>
<sequence>MFVACSTLCFAREPLEKALRLIAEFEFDKFELALTEGGQHLRPSEVGEDPEAALQRLRSAPSLIPSAIYADFGPVDWGDPAIRKRFEAICRFAKSLGVAVITVHAAAAGTPVDAEVKRLSGLVSFALRNGLVLALLTHSETLAGDPAVAVQLCKALPGLGLTLDPSHGLQGGYKEADLDAMYPYVQNCHLRDTGKNPGEFQVRVGQGQIEYARIVTQLQRHGYNRGLTVSIVDRPENTFDREVEVRKLKLLLETLL</sequence>
<dbReference type="Gene3D" id="3.20.20.150">
    <property type="entry name" value="Divalent-metal-dependent TIM barrel enzymes"/>
    <property type="match status" value="1"/>
</dbReference>
<evidence type="ECO:0000313" key="2">
    <source>
        <dbReference type="EMBL" id="QEH35901.1"/>
    </source>
</evidence>
<dbReference type="Proteomes" id="UP000324233">
    <property type="component" value="Chromosome"/>
</dbReference>
<proteinExistence type="predicted"/>
<dbReference type="KEGG" id="agv:OJF2_44580"/>
<keyword evidence="3" id="KW-1185">Reference proteome</keyword>
<feature type="domain" description="Xylose isomerase-like TIM barrel" evidence="1">
    <location>
        <begin position="19"/>
        <end position="233"/>
    </location>
</feature>
<dbReference type="GO" id="GO:0016853">
    <property type="term" value="F:isomerase activity"/>
    <property type="evidence" value="ECO:0007669"/>
    <property type="project" value="UniProtKB-KW"/>
</dbReference>
<dbReference type="InterPro" id="IPR050312">
    <property type="entry name" value="IolE/XylAMocC-like"/>
</dbReference>
<reference evidence="2 3" key="1">
    <citation type="submission" date="2019-08" db="EMBL/GenBank/DDBJ databases">
        <title>Deep-cultivation of Planctomycetes and their phenomic and genomic characterization uncovers novel biology.</title>
        <authorList>
            <person name="Wiegand S."/>
            <person name="Jogler M."/>
            <person name="Boedeker C."/>
            <person name="Pinto D."/>
            <person name="Vollmers J."/>
            <person name="Rivas-Marin E."/>
            <person name="Kohn T."/>
            <person name="Peeters S.H."/>
            <person name="Heuer A."/>
            <person name="Rast P."/>
            <person name="Oberbeckmann S."/>
            <person name="Bunk B."/>
            <person name="Jeske O."/>
            <person name="Meyerdierks A."/>
            <person name="Storesund J.E."/>
            <person name="Kallscheuer N."/>
            <person name="Luecker S."/>
            <person name="Lage O.M."/>
            <person name="Pohl T."/>
            <person name="Merkel B.J."/>
            <person name="Hornburger P."/>
            <person name="Mueller R.-W."/>
            <person name="Bruemmer F."/>
            <person name="Labrenz M."/>
            <person name="Spormann A.M."/>
            <person name="Op den Camp H."/>
            <person name="Overmann J."/>
            <person name="Amann R."/>
            <person name="Jetten M.S.M."/>
            <person name="Mascher T."/>
            <person name="Medema M.H."/>
            <person name="Devos D.P."/>
            <person name="Kaster A.-K."/>
            <person name="Ovreas L."/>
            <person name="Rohde M."/>
            <person name="Galperin M.Y."/>
            <person name="Jogler C."/>
        </authorList>
    </citation>
    <scope>NUCLEOTIDE SEQUENCE [LARGE SCALE GENOMIC DNA]</scope>
    <source>
        <strain evidence="2 3">OJF2</strain>
    </source>
</reference>
<dbReference type="RefSeq" id="WP_148595642.1">
    <property type="nucleotide sequence ID" value="NZ_CP042997.1"/>
</dbReference>
<dbReference type="InterPro" id="IPR036237">
    <property type="entry name" value="Xyl_isomerase-like_sf"/>
</dbReference>
<accession>A0A5B9W7A7</accession>